<name>A0A1Q4VAG4_9ACTN</name>
<dbReference type="Proteomes" id="UP000186455">
    <property type="component" value="Unassembled WGS sequence"/>
</dbReference>
<organism evidence="2 3">
    <name type="scientific">Streptomyces uncialis</name>
    <dbReference type="NCBI Taxonomy" id="1048205"/>
    <lineage>
        <taxon>Bacteria</taxon>
        <taxon>Bacillati</taxon>
        <taxon>Actinomycetota</taxon>
        <taxon>Actinomycetes</taxon>
        <taxon>Kitasatosporales</taxon>
        <taxon>Streptomycetaceae</taxon>
        <taxon>Streptomyces</taxon>
    </lineage>
</organism>
<sequence>MTTTDQSVLKIYSDRAYEHTTMVRHQGTALAFAMDDKRRLVYTVLDLSAYDAERGELDAAYWSENPVELPFPNEIVKVGYALVGATAMPVVKKGGRTEARPQDELEPEETDRFLLHHRAADRQSRTTVTSDATGCAGCGPGGPGAAHPVRCGSGSSHRAPRTFAVKPARVASDTSSLARAPRRHTTG</sequence>
<dbReference type="AlphaFoldDB" id="A0A1Q4VAG4"/>
<dbReference type="EMBL" id="LFBV01000002">
    <property type="protein sequence ID" value="OKH94719.1"/>
    <property type="molecule type" value="Genomic_DNA"/>
</dbReference>
<evidence type="ECO:0000256" key="1">
    <source>
        <dbReference type="SAM" id="MobiDB-lite"/>
    </source>
</evidence>
<keyword evidence="3" id="KW-1185">Reference proteome</keyword>
<accession>A0A1Q4VAG4</accession>
<dbReference type="STRING" id="1048205.AB852_11020"/>
<feature type="region of interest" description="Disordered" evidence="1">
    <location>
        <begin position="141"/>
        <end position="187"/>
    </location>
</feature>
<dbReference type="RefSeq" id="WP_073786599.1">
    <property type="nucleotide sequence ID" value="NZ_LFBV01000002.1"/>
</dbReference>
<protein>
    <submittedName>
        <fullName evidence="2">Uncharacterized protein</fullName>
    </submittedName>
</protein>
<evidence type="ECO:0000313" key="3">
    <source>
        <dbReference type="Proteomes" id="UP000186455"/>
    </source>
</evidence>
<evidence type="ECO:0000313" key="2">
    <source>
        <dbReference type="EMBL" id="OKH94719.1"/>
    </source>
</evidence>
<gene>
    <name evidence="2" type="ORF">AB852_11020</name>
</gene>
<comment type="caution">
    <text evidence="2">The sequence shown here is derived from an EMBL/GenBank/DDBJ whole genome shotgun (WGS) entry which is preliminary data.</text>
</comment>
<proteinExistence type="predicted"/>
<reference evidence="2 3" key="1">
    <citation type="submission" date="2015-06" db="EMBL/GenBank/DDBJ databases">
        <title>Cloning and characterization of the uncialamcin biosynthetic gene cluster.</title>
        <authorList>
            <person name="Yan X."/>
            <person name="Huang T."/>
            <person name="Ge H."/>
            <person name="Shen B."/>
        </authorList>
    </citation>
    <scope>NUCLEOTIDE SEQUENCE [LARGE SCALE GENOMIC DNA]</scope>
    <source>
        <strain evidence="2 3">DCA2648</strain>
    </source>
</reference>